<gene>
    <name evidence="1" type="ORF">A3F03_04510</name>
</gene>
<protein>
    <submittedName>
        <fullName evidence="1">Uncharacterized protein</fullName>
    </submittedName>
</protein>
<evidence type="ECO:0000313" key="2">
    <source>
        <dbReference type="Proteomes" id="UP000176803"/>
    </source>
</evidence>
<reference evidence="1 2" key="1">
    <citation type="journal article" date="2016" name="Nat. Commun.">
        <title>Thousands of microbial genomes shed light on interconnected biogeochemical processes in an aquifer system.</title>
        <authorList>
            <person name="Anantharaman K."/>
            <person name="Brown C.T."/>
            <person name="Hug L.A."/>
            <person name="Sharon I."/>
            <person name="Castelle C.J."/>
            <person name="Probst A.J."/>
            <person name="Thomas B.C."/>
            <person name="Singh A."/>
            <person name="Wilkins M.J."/>
            <person name="Karaoz U."/>
            <person name="Brodie E.L."/>
            <person name="Williams K.H."/>
            <person name="Hubbard S.S."/>
            <person name="Banfield J.F."/>
        </authorList>
    </citation>
    <scope>NUCLEOTIDE SEQUENCE [LARGE SCALE GENOMIC DNA]</scope>
</reference>
<dbReference type="EMBL" id="MGAC01000056">
    <property type="protein sequence ID" value="OGK36715.1"/>
    <property type="molecule type" value="Genomic_DNA"/>
</dbReference>
<accession>A0A1F7I022</accession>
<evidence type="ECO:0000313" key="1">
    <source>
        <dbReference type="EMBL" id="OGK36715.1"/>
    </source>
</evidence>
<sequence length="448" mass="50650">MTILERHSLTTEGAAGVADGKEANNTSLPIKLARAYIRQKYPLTETGMELQDRTIAALRLNDLAILDQLAQYCLPTVEEPRLELFEPLNIPSELKPILFGCDLNTIQTHQGCTWQCTHCAFSTPNKIDTMPYPAVLQIGQKKASFEDSLQNGKLDWLYSVHVKSNITTYNMYNPSEADIARMKAGGAAQLYLTNPLSKLIPPEAFEMGFPVENSDFELDPVLTYYDSEPLEYADLNFFHHDGRPANFGDVWKAIATTSRTVSITTAGWRSGNINAIDSIATLNEMKNKIGAPPIIFRLSVNQFHPIARESYSSYLLFLQRIYETIKSLDPQFSIIVPKDDMYDADFVRMVVEPFQKYVVENEADGYDRVSLKIMGRLSRRDGRMADGLHLQDNNVDGTTGFLIRPTGQIEFRPYTNIPTYLFNQRIKEPMPESSFQHVPNIPPLFKLS</sequence>
<comment type="caution">
    <text evidence="1">The sequence shown here is derived from an EMBL/GenBank/DDBJ whole genome shotgun (WGS) entry which is preliminary data.</text>
</comment>
<dbReference type="AlphaFoldDB" id="A0A1F7I022"/>
<proteinExistence type="predicted"/>
<dbReference type="Proteomes" id="UP000176803">
    <property type="component" value="Unassembled WGS sequence"/>
</dbReference>
<organism evidence="1 2">
    <name type="scientific">Candidatus Roizmanbacteria bacterium RIFCSPHIGHO2_12_FULL_41_11</name>
    <dbReference type="NCBI Taxonomy" id="1802052"/>
    <lineage>
        <taxon>Bacteria</taxon>
        <taxon>Candidatus Roizmaniibacteriota</taxon>
    </lineage>
</organism>
<name>A0A1F7I022_9BACT</name>